<evidence type="ECO:0000256" key="1">
    <source>
        <dbReference type="ARBA" id="ARBA00012528"/>
    </source>
</evidence>
<feature type="domain" description="GGDEF" evidence="4">
    <location>
        <begin position="283"/>
        <end position="443"/>
    </location>
</feature>
<dbReference type="GO" id="GO:1902201">
    <property type="term" value="P:negative regulation of bacterial-type flagellum-dependent cell motility"/>
    <property type="evidence" value="ECO:0007669"/>
    <property type="project" value="TreeGrafter"/>
</dbReference>
<evidence type="ECO:0000256" key="2">
    <source>
        <dbReference type="SAM" id="Phobius"/>
    </source>
</evidence>
<keyword evidence="2" id="KW-0812">Transmembrane</keyword>
<dbReference type="InterPro" id="IPR050469">
    <property type="entry name" value="Diguanylate_Cyclase"/>
</dbReference>
<dbReference type="Pfam" id="PF00990">
    <property type="entry name" value="GGDEF"/>
    <property type="match status" value="1"/>
</dbReference>
<evidence type="ECO:0000313" key="6">
    <source>
        <dbReference type="Proteomes" id="UP000178187"/>
    </source>
</evidence>
<dbReference type="GO" id="GO:0043709">
    <property type="term" value="P:cell adhesion involved in single-species biofilm formation"/>
    <property type="evidence" value="ECO:0007669"/>
    <property type="project" value="TreeGrafter"/>
</dbReference>
<dbReference type="Gene3D" id="3.30.70.270">
    <property type="match status" value="1"/>
</dbReference>
<sequence>MNSNTKPKKSLYVRVFSLVIIPSTLLMIAFIVIQLGAETRTIQQESTSRAQFASYILHEKLTDLQKSGLSPSILANKIEEISKPLITNGLLNYMIIFQPDGKIDRSLPASINVDPYDTDKIRELEVSAKLDHQWLYSYANRKQRKIDVYLPIMQNNEMVLVYKTSFSLGKISEAIKRSYISIWLTALVILSIVFYLTRSLAKHLVSPLLKLNEASQEIMAENFSKRVDVNTGDEIEILANTFNHMAEKIAEMKMIAQNANPLTHLPGNIAIESDISRRIKFGAKFVVIHSDLDNFKAFNDAYGIEKGDQAIKLTAQILKDALEAKGTQTDFLGHEGGDDFVVVTTPKNAESITNYIIKEFDEKIKLLYNEKDRQNGYIMGHERRASGESEGTPLTRIPLMSISLAGISNENLDFASYAEITNRLVEMKHKAKEIRGSVFICKR</sequence>
<dbReference type="CDD" id="cd01949">
    <property type="entry name" value="GGDEF"/>
    <property type="match status" value="1"/>
</dbReference>
<feature type="transmembrane region" description="Helical" evidence="2">
    <location>
        <begin position="179"/>
        <end position="197"/>
    </location>
</feature>
<dbReference type="PANTHER" id="PTHR45138:SF25">
    <property type="entry name" value="GGDEF DOMAIN PROTEIN"/>
    <property type="match status" value="1"/>
</dbReference>
<feature type="domain" description="HAMP" evidence="3">
    <location>
        <begin position="202"/>
        <end position="254"/>
    </location>
</feature>
<dbReference type="Gene3D" id="6.10.340.10">
    <property type="match status" value="1"/>
</dbReference>
<dbReference type="NCBIfam" id="TIGR00254">
    <property type="entry name" value="GGDEF"/>
    <property type="match status" value="1"/>
</dbReference>
<dbReference type="GO" id="GO:0007165">
    <property type="term" value="P:signal transduction"/>
    <property type="evidence" value="ECO:0007669"/>
    <property type="project" value="InterPro"/>
</dbReference>
<feature type="transmembrane region" description="Helical" evidence="2">
    <location>
        <begin position="12"/>
        <end position="33"/>
    </location>
</feature>
<accession>A0A1G1KQJ2</accession>
<dbReference type="SMART" id="SM00267">
    <property type="entry name" value="GGDEF"/>
    <property type="match status" value="1"/>
</dbReference>
<gene>
    <name evidence="5" type="ORF">A3G33_04580</name>
</gene>
<dbReference type="PROSITE" id="PS50887">
    <property type="entry name" value="GGDEF"/>
    <property type="match status" value="1"/>
</dbReference>
<organism evidence="5 6">
    <name type="scientific">Candidatus Danuiimicrobium aquiferis</name>
    <dbReference type="NCBI Taxonomy" id="1801832"/>
    <lineage>
        <taxon>Bacteria</taxon>
        <taxon>Pseudomonadati</taxon>
        <taxon>Candidatus Omnitrophota</taxon>
        <taxon>Candidatus Danuiimicrobium</taxon>
    </lineage>
</organism>
<name>A0A1G1KQJ2_9BACT</name>
<reference evidence="5 6" key="1">
    <citation type="journal article" date="2016" name="Nat. Commun.">
        <title>Thousands of microbial genomes shed light on interconnected biogeochemical processes in an aquifer system.</title>
        <authorList>
            <person name="Anantharaman K."/>
            <person name="Brown C.T."/>
            <person name="Hug L.A."/>
            <person name="Sharon I."/>
            <person name="Castelle C.J."/>
            <person name="Probst A.J."/>
            <person name="Thomas B.C."/>
            <person name="Singh A."/>
            <person name="Wilkins M.J."/>
            <person name="Karaoz U."/>
            <person name="Brodie E.L."/>
            <person name="Williams K.H."/>
            <person name="Hubbard S.S."/>
            <person name="Banfield J.F."/>
        </authorList>
    </citation>
    <scope>NUCLEOTIDE SEQUENCE [LARGE SCALE GENOMIC DNA]</scope>
</reference>
<proteinExistence type="predicted"/>
<dbReference type="Proteomes" id="UP000178187">
    <property type="component" value="Unassembled WGS sequence"/>
</dbReference>
<dbReference type="SUPFAM" id="SSF55073">
    <property type="entry name" value="Nucleotide cyclase"/>
    <property type="match status" value="1"/>
</dbReference>
<dbReference type="InterPro" id="IPR029787">
    <property type="entry name" value="Nucleotide_cyclase"/>
</dbReference>
<dbReference type="PROSITE" id="PS50885">
    <property type="entry name" value="HAMP"/>
    <property type="match status" value="1"/>
</dbReference>
<dbReference type="Pfam" id="PF00672">
    <property type="entry name" value="HAMP"/>
    <property type="match status" value="1"/>
</dbReference>
<dbReference type="PANTHER" id="PTHR45138">
    <property type="entry name" value="REGULATORY COMPONENTS OF SENSORY TRANSDUCTION SYSTEM"/>
    <property type="match status" value="1"/>
</dbReference>
<protein>
    <recommendedName>
        <fullName evidence="1">diguanylate cyclase</fullName>
        <ecNumber evidence="1">2.7.7.65</ecNumber>
    </recommendedName>
</protein>
<dbReference type="GO" id="GO:0005886">
    <property type="term" value="C:plasma membrane"/>
    <property type="evidence" value="ECO:0007669"/>
    <property type="project" value="TreeGrafter"/>
</dbReference>
<dbReference type="GO" id="GO:0052621">
    <property type="term" value="F:diguanylate cyclase activity"/>
    <property type="evidence" value="ECO:0007669"/>
    <property type="project" value="UniProtKB-EC"/>
</dbReference>
<keyword evidence="2" id="KW-0472">Membrane</keyword>
<evidence type="ECO:0000259" key="4">
    <source>
        <dbReference type="PROSITE" id="PS50887"/>
    </source>
</evidence>
<evidence type="ECO:0000259" key="3">
    <source>
        <dbReference type="PROSITE" id="PS50885"/>
    </source>
</evidence>
<keyword evidence="2" id="KW-1133">Transmembrane helix</keyword>
<dbReference type="AlphaFoldDB" id="A0A1G1KQJ2"/>
<dbReference type="InterPro" id="IPR003660">
    <property type="entry name" value="HAMP_dom"/>
</dbReference>
<dbReference type="EMBL" id="MHFR01000068">
    <property type="protein sequence ID" value="OGW95210.1"/>
    <property type="molecule type" value="Genomic_DNA"/>
</dbReference>
<comment type="caution">
    <text evidence="5">The sequence shown here is derived from an EMBL/GenBank/DDBJ whole genome shotgun (WGS) entry which is preliminary data.</text>
</comment>
<dbReference type="EC" id="2.7.7.65" evidence="1"/>
<evidence type="ECO:0000313" key="5">
    <source>
        <dbReference type="EMBL" id="OGW95210.1"/>
    </source>
</evidence>
<dbReference type="SMART" id="SM00304">
    <property type="entry name" value="HAMP"/>
    <property type="match status" value="1"/>
</dbReference>
<dbReference type="CDD" id="cd06225">
    <property type="entry name" value="HAMP"/>
    <property type="match status" value="1"/>
</dbReference>
<dbReference type="SUPFAM" id="SSF158472">
    <property type="entry name" value="HAMP domain-like"/>
    <property type="match status" value="1"/>
</dbReference>
<dbReference type="InterPro" id="IPR000160">
    <property type="entry name" value="GGDEF_dom"/>
</dbReference>
<dbReference type="InterPro" id="IPR043128">
    <property type="entry name" value="Rev_trsase/Diguanyl_cyclase"/>
</dbReference>